<dbReference type="Proteomes" id="UP000230069">
    <property type="component" value="Unassembled WGS sequence"/>
</dbReference>
<evidence type="ECO:0000313" key="8">
    <source>
        <dbReference type="EMBL" id="PIA44368.1"/>
    </source>
</evidence>
<feature type="domain" description="FAE" evidence="6">
    <location>
        <begin position="37"/>
        <end position="324"/>
    </location>
</feature>
<dbReference type="PIRSF" id="PIRSF036417">
    <property type="entry name" value="3-ktacl-CoA_syn"/>
    <property type="match status" value="1"/>
</dbReference>
<keyword evidence="2 4" id="KW-0808">Transferase</keyword>
<name>A0A2G5DLH7_AQUCA</name>
<dbReference type="InterPro" id="IPR012392">
    <property type="entry name" value="3-ktacl-CoA_syn"/>
</dbReference>
<dbReference type="SUPFAM" id="SSF53901">
    <property type="entry name" value="Thiolase-like"/>
    <property type="match status" value="2"/>
</dbReference>
<evidence type="ECO:0000256" key="3">
    <source>
        <dbReference type="ARBA" id="ARBA00023315"/>
    </source>
</evidence>
<dbReference type="Gene3D" id="3.40.47.10">
    <property type="match status" value="1"/>
</dbReference>
<comment type="similarity">
    <text evidence="1 4">Belongs to the thiolase-like superfamily. Chalcone/stilbene synthases family.</text>
</comment>
<accession>A0A2G5DLH7</accession>
<dbReference type="EMBL" id="KZ305034">
    <property type="protein sequence ID" value="PIA44368.1"/>
    <property type="molecule type" value="Genomic_DNA"/>
</dbReference>
<keyword evidence="9" id="KW-1185">Reference proteome</keyword>
<dbReference type="GO" id="GO:0016020">
    <property type="term" value="C:membrane"/>
    <property type="evidence" value="ECO:0007669"/>
    <property type="project" value="InterPro"/>
</dbReference>
<feature type="transmembrane region" description="Helical" evidence="5">
    <location>
        <begin position="12"/>
        <end position="38"/>
    </location>
</feature>
<evidence type="ECO:0000256" key="5">
    <source>
        <dbReference type="SAM" id="Phobius"/>
    </source>
</evidence>
<keyword evidence="5" id="KW-0472">Membrane</keyword>
<reference evidence="8 9" key="1">
    <citation type="submission" date="2017-09" db="EMBL/GenBank/DDBJ databases">
        <title>WGS assembly of Aquilegia coerulea Goldsmith.</title>
        <authorList>
            <person name="Hodges S."/>
            <person name="Kramer E."/>
            <person name="Nordborg M."/>
            <person name="Tomkins J."/>
            <person name="Borevitz J."/>
            <person name="Derieg N."/>
            <person name="Yan J."/>
            <person name="Mihaltcheva S."/>
            <person name="Hayes R.D."/>
            <person name="Rokhsar D."/>
        </authorList>
    </citation>
    <scope>NUCLEOTIDE SEQUENCE [LARGE SCALE GENOMIC DNA]</scope>
    <source>
        <strain evidence="9">cv. Goldsmith</strain>
    </source>
</reference>
<evidence type="ECO:0000259" key="6">
    <source>
        <dbReference type="Pfam" id="PF08392"/>
    </source>
</evidence>
<dbReference type="GO" id="GO:0006633">
    <property type="term" value="P:fatty acid biosynthetic process"/>
    <property type="evidence" value="ECO:0007669"/>
    <property type="project" value="UniProtKB-UniPathway"/>
</dbReference>
<comment type="pathway">
    <text evidence="4">Lipid metabolism; fatty acid biosynthesis.</text>
</comment>
<dbReference type="AlphaFoldDB" id="A0A2G5DLH7"/>
<dbReference type="InterPro" id="IPR013747">
    <property type="entry name" value="ACP_syn_III_C"/>
</dbReference>
<sequence length="454" mass="50748">MVMLVMKIRILTQILCSFFNPHILLATTLVLTILYFYLKSHHIYLIDFSCYQPPNAMRAPISSYMEHTVLLADKFDEPSRDFLFKFFPRSGVGCEASMPMSMHQIPLDGSMANTIAEIETVLFTAVEDLLVKHSINPKSIDILVSNCSVSCPTPSITAMIINKFKFRSNIMSFSLAGMGCSAGLLSISLAKDLLKVHKNSLALVVTMEAITPHGYIGRTKSMLLTNTLFRMGGAAILLSNRKQDKTTAKYELLHLVRTNMGFDDQSYRGIVHEEDEDGTVGINLSPRLLHVAGKGLRTNSARLGPLVLSYPELIRYGWSIICQKICAPLWQREVYMPDLKMAFDHFCIHAGGKGVIDAVADSLSLCEGDVEPSRMALYRFGNTSSSSIWYELCYLEAKGKMKKGDKVWQIAFGSGFKCNSGVWKCISDVDPNVKSAWSDRIHRYPVDIPDKMDH</sequence>
<evidence type="ECO:0000313" key="9">
    <source>
        <dbReference type="Proteomes" id="UP000230069"/>
    </source>
</evidence>
<gene>
    <name evidence="8" type="ORF">AQUCO_01700162v1</name>
</gene>
<keyword evidence="3 4" id="KW-0012">Acyltransferase</keyword>
<evidence type="ECO:0000259" key="7">
    <source>
        <dbReference type="Pfam" id="PF08541"/>
    </source>
</evidence>
<keyword evidence="5" id="KW-0812">Transmembrane</keyword>
<dbReference type="CDD" id="cd00831">
    <property type="entry name" value="CHS_like"/>
    <property type="match status" value="1"/>
</dbReference>
<protein>
    <recommendedName>
        <fullName evidence="4">3-ketoacyl-CoA synthase</fullName>
        <ecNumber evidence="4">2.3.1.-</ecNumber>
    </recommendedName>
</protein>
<dbReference type="PANTHER" id="PTHR31561">
    <property type="entry name" value="3-KETOACYL-COA SYNTHASE"/>
    <property type="match status" value="1"/>
</dbReference>
<dbReference type="Pfam" id="PF08392">
    <property type="entry name" value="FAE1_CUT1_RppA"/>
    <property type="match status" value="1"/>
</dbReference>
<evidence type="ECO:0000256" key="2">
    <source>
        <dbReference type="ARBA" id="ARBA00022679"/>
    </source>
</evidence>
<dbReference type="InterPro" id="IPR013601">
    <property type="entry name" value="FAE1_typ3_polyketide_synth"/>
</dbReference>
<evidence type="ECO:0000256" key="1">
    <source>
        <dbReference type="ARBA" id="ARBA00005531"/>
    </source>
</evidence>
<dbReference type="STRING" id="218851.A0A2G5DLH7"/>
<dbReference type="EC" id="2.3.1.-" evidence="4"/>
<dbReference type="OrthoDB" id="329835at2759"/>
<dbReference type="InParanoid" id="A0A2G5DLH7"/>
<evidence type="ECO:0000256" key="4">
    <source>
        <dbReference type="PIRNR" id="PIRNR036417"/>
    </source>
</evidence>
<dbReference type="UniPathway" id="UPA00094"/>
<dbReference type="Pfam" id="PF08541">
    <property type="entry name" value="ACP_syn_III_C"/>
    <property type="match status" value="1"/>
</dbReference>
<feature type="domain" description="Beta-ketoacyl-[acyl-carrier-protein] synthase III C-terminal" evidence="7">
    <location>
        <begin position="343"/>
        <end position="424"/>
    </location>
</feature>
<proteinExistence type="inferred from homology"/>
<dbReference type="InterPro" id="IPR016039">
    <property type="entry name" value="Thiolase-like"/>
</dbReference>
<organism evidence="8 9">
    <name type="scientific">Aquilegia coerulea</name>
    <name type="common">Rocky mountain columbine</name>
    <dbReference type="NCBI Taxonomy" id="218851"/>
    <lineage>
        <taxon>Eukaryota</taxon>
        <taxon>Viridiplantae</taxon>
        <taxon>Streptophyta</taxon>
        <taxon>Embryophyta</taxon>
        <taxon>Tracheophyta</taxon>
        <taxon>Spermatophyta</taxon>
        <taxon>Magnoliopsida</taxon>
        <taxon>Ranunculales</taxon>
        <taxon>Ranunculaceae</taxon>
        <taxon>Thalictroideae</taxon>
        <taxon>Aquilegia</taxon>
    </lineage>
</organism>
<keyword evidence="5" id="KW-1133">Transmembrane helix</keyword>
<dbReference type="FunCoup" id="A0A2G5DLH7">
    <property type="interactions" value="145"/>
</dbReference>
<dbReference type="GO" id="GO:0016747">
    <property type="term" value="F:acyltransferase activity, transferring groups other than amino-acyl groups"/>
    <property type="evidence" value="ECO:0007669"/>
    <property type="project" value="InterPro"/>
</dbReference>